<dbReference type="STRING" id="28445.BHQ20_22040"/>
<name>A0A1E3SA79_MYCIE</name>
<dbReference type="NCBIfam" id="TIGR02118">
    <property type="entry name" value="EthD family reductase"/>
    <property type="match status" value="1"/>
</dbReference>
<comment type="caution">
    <text evidence="2">The sequence shown here is derived from an EMBL/GenBank/DDBJ whole genome shotgun (WGS) entry which is preliminary data.</text>
</comment>
<dbReference type="RefSeq" id="WP_069421287.1">
    <property type="nucleotide sequence ID" value="NZ_CBCRZH010000087.1"/>
</dbReference>
<feature type="domain" description="EthD" evidence="1">
    <location>
        <begin position="12"/>
        <end position="108"/>
    </location>
</feature>
<proteinExistence type="predicted"/>
<evidence type="ECO:0000259" key="1">
    <source>
        <dbReference type="Pfam" id="PF07110"/>
    </source>
</evidence>
<keyword evidence="3" id="KW-1185">Reference proteome</keyword>
<dbReference type="GO" id="GO:0016491">
    <property type="term" value="F:oxidoreductase activity"/>
    <property type="evidence" value="ECO:0007669"/>
    <property type="project" value="InterPro"/>
</dbReference>
<sequence>MIKVVFCLRRLPTLSPEEFHRYWLESHGPLVRSYAAALGIRRYTQGHAIADPRLGAAAAVRGCEVPPYDGVAELYWDSVEDMIAASISAIGREAGRALLEDERKFIDLPNSALFFVRDHEIVAEREELPGS</sequence>
<gene>
    <name evidence="2" type="ORF">BST27_25410</name>
</gene>
<organism evidence="2 3">
    <name type="scientific">Mycobacterium intermedium</name>
    <dbReference type="NCBI Taxonomy" id="28445"/>
    <lineage>
        <taxon>Bacteria</taxon>
        <taxon>Bacillati</taxon>
        <taxon>Actinomycetota</taxon>
        <taxon>Actinomycetes</taxon>
        <taxon>Mycobacteriales</taxon>
        <taxon>Mycobacteriaceae</taxon>
        <taxon>Mycobacterium</taxon>
        <taxon>Mycobacterium simiae complex</taxon>
    </lineage>
</organism>
<dbReference type="OrthoDB" id="3535638at2"/>
<dbReference type="SUPFAM" id="SSF54909">
    <property type="entry name" value="Dimeric alpha+beta barrel"/>
    <property type="match status" value="1"/>
</dbReference>
<accession>A0A1E3SA79</accession>
<evidence type="ECO:0000313" key="2">
    <source>
        <dbReference type="EMBL" id="ORA96496.1"/>
    </source>
</evidence>
<evidence type="ECO:0000313" key="3">
    <source>
        <dbReference type="Proteomes" id="UP000192739"/>
    </source>
</evidence>
<reference evidence="2 3" key="1">
    <citation type="submission" date="2017-02" db="EMBL/GenBank/DDBJ databases">
        <title>The new phylogeny of genus Mycobacterium.</title>
        <authorList>
            <person name="Tortoli E."/>
            <person name="Trovato A."/>
            <person name="Cirillo D.M."/>
        </authorList>
    </citation>
    <scope>NUCLEOTIDE SEQUENCE [LARGE SCALE GENOMIC DNA]</scope>
    <source>
        <strain evidence="2 3">DSM 44049</strain>
    </source>
</reference>
<protein>
    <recommendedName>
        <fullName evidence="1">EthD domain-containing protein</fullName>
    </recommendedName>
</protein>
<dbReference type="Proteomes" id="UP000192739">
    <property type="component" value="Unassembled WGS sequence"/>
</dbReference>
<dbReference type="AlphaFoldDB" id="A0A1E3SA79"/>
<dbReference type="EMBL" id="MVHT01000096">
    <property type="protein sequence ID" value="ORA96496.1"/>
    <property type="molecule type" value="Genomic_DNA"/>
</dbReference>
<dbReference type="Pfam" id="PF07110">
    <property type="entry name" value="EthD"/>
    <property type="match status" value="1"/>
</dbReference>
<dbReference type="InterPro" id="IPR011008">
    <property type="entry name" value="Dimeric_a/b-barrel"/>
</dbReference>
<dbReference type="Gene3D" id="3.30.70.100">
    <property type="match status" value="1"/>
</dbReference>
<dbReference type="InterPro" id="IPR009799">
    <property type="entry name" value="EthD_dom"/>
</dbReference>